<keyword evidence="5" id="KW-0997">Cell inner membrane</keyword>
<evidence type="ECO:0000256" key="9">
    <source>
        <dbReference type="ARBA" id="ARBA00023136"/>
    </source>
</evidence>
<evidence type="ECO:0000259" key="10">
    <source>
        <dbReference type="PROSITE" id="PS52015"/>
    </source>
</evidence>
<comment type="caution">
    <text evidence="11">The sequence shown here is derived from an EMBL/GenBank/DDBJ whole genome shotgun (WGS) entry which is preliminary data.</text>
</comment>
<dbReference type="Gene3D" id="3.30.1150.10">
    <property type="match status" value="1"/>
</dbReference>
<evidence type="ECO:0000256" key="1">
    <source>
        <dbReference type="ARBA" id="ARBA00004383"/>
    </source>
</evidence>
<dbReference type="RefSeq" id="WP_343852894.1">
    <property type="nucleotide sequence ID" value="NZ_BAAAFI010000037.1"/>
</dbReference>
<dbReference type="Proteomes" id="UP001500469">
    <property type="component" value="Unassembled WGS sequence"/>
</dbReference>
<proteinExistence type="inferred from homology"/>
<keyword evidence="6" id="KW-0812">Transmembrane</keyword>
<gene>
    <name evidence="11" type="ORF">GCM10009119_29280</name>
</gene>
<dbReference type="NCBIfam" id="TIGR01352">
    <property type="entry name" value="tonB_Cterm"/>
    <property type="match status" value="1"/>
</dbReference>
<evidence type="ECO:0000256" key="3">
    <source>
        <dbReference type="ARBA" id="ARBA00022448"/>
    </source>
</evidence>
<dbReference type="PRINTS" id="PR01374">
    <property type="entry name" value="TONBPROTEIN"/>
</dbReference>
<sequence>MRRLVFFLAILLLSFSGYSQTLQYLNFAKKPVLDTAKYGYEYRELITVADGVIHQQLFTRDTVKIRHTTTLLDDQGNKRSKRELGYFTNGVMEFSTRTDFEKGETRQKYFYSSGALKSELAMWGDEVTSEVYYSEIGAEIAKPVIEEPSAKGGENGWYSYLAGTMRYPAEARAAKAEGTVLLAFEVDENGTVGNIRVGNAEFIHEALWKEAVRVIESYPHRWTPKTENGVAVSSEVTLPLRFVLS</sequence>
<dbReference type="PANTHER" id="PTHR33446:SF2">
    <property type="entry name" value="PROTEIN TONB"/>
    <property type="match status" value="1"/>
</dbReference>
<evidence type="ECO:0000313" key="12">
    <source>
        <dbReference type="Proteomes" id="UP001500469"/>
    </source>
</evidence>
<dbReference type="InterPro" id="IPR037682">
    <property type="entry name" value="TonB_C"/>
</dbReference>
<dbReference type="Pfam" id="PF03544">
    <property type="entry name" value="TonB_C"/>
    <property type="match status" value="1"/>
</dbReference>
<protein>
    <recommendedName>
        <fullName evidence="10">TonB C-terminal domain-containing protein</fullName>
    </recommendedName>
</protein>
<evidence type="ECO:0000256" key="6">
    <source>
        <dbReference type="ARBA" id="ARBA00022692"/>
    </source>
</evidence>
<dbReference type="PROSITE" id="PS52015">
    <property type="entry name" value="TONB_CTD"/>
    <property type="match status" value="1"/>
</dbReference>
<comment type="similarity">
    <text evidence="2">Belongs to the TonB family.</text>
</comment>
<keyword evidence="3" id="KW-0813">Transport</keyword>
<dbReference type="EMBL" id="BAAAFI010000037">
    <property type="protein sequence ID" value="GAA0879958.1"/>
    <property type="molecule type" value="Genomic_DNA"/>
</dbReference>
<keyword evidence="8" id="KW-1133">Transmembrane helix</keyword>
<reference evidence="12" key="1">
    <citation type="journal article" date="2019" name="Int. J. Syst. Evol. Microbiol.">
        <title>The Global Catalogue of Microorganisms (GCM) 10K type strain sequencing project: providing services to taxonomists for standard genome sequencing and annotation.</title>
        <authorList>
            <consortium name="The Broad Institute Genomics Platform"/>
            <consortium name="The Broad Institute Genome Sequencing Center for Infectious Disease"/>
            <person name="Wu L."/>
            <person name="Ma J."/>
        </authorList>
    </citation>
    <scope>NUCLEOTIDE SEQUENCE [LARGE SCALE GENOMIC DNA]</scope>
    <source>
        <strain evidence="12">JCM 16112</strain>
    </source>
</reference>
<dbReference type="InterPro" id="IPR006260">
    <property type="entry name" value="TonB/TolA_C"/>
</dbReference>
<evidence type="ECO:0000313" key="11">
    <source>
        <dbReference type="EMBL" id="GAA0879958.1"/>
    </source>
</evidence>
<name>A0ABP3YEU6_9BACT</name>
<evidence type="ECO:0000256" key="5">
    <source>
        <dbReference type="ARBA" id="ARBA00022519"/>
    </source>
</evidence>
<dbReference type="InterPro" id="IPR051045">
    <property type="entry name" value="TonB-dependent_transducer"/>
</dbReference>
<evidence type="ECO:0000256" key="7">
    <source>
        <dbReference type="ARBA" id="ARBA00022927"/>
    </source>
</evidence>
<evidence type="ECO:0000256" key="8">
    <source>
        <dbReference type="ARBA" id="ARBA00022989"/>
    </source>
</evidence>
<dbReference type="InterPro" id="IPR003538">
    <property type="entry name" value="TonB"/>
</dbReference>
<comment type="subcellular location">
    <subcellularLocation>
        <location evidence="1">Cell inner membrane</location>
        <topology evidence="1">Single-pass membrane protein</topology>
        <orientation evidence="1">Periplasmic side</orientation>
    </subcellularLocation>
</comment>
<dbReference type="PANTHER" id="PTHR33446">
    <property type="entry name" value="PROTEIN TONB-RELATED"/>
    <property type="match status" value="1"/>
</dbReference>
<keyword evidence="7" id="KW-0653">Protein transport</keyword>
<keyword evidence="9" id="KW-0472">Membrane</keyword>
<dbReference type="SUPFAM" id="SSF74653">
    <property type="entry name" value="TolA/TonB C-terminal domain"/>
    <property type="match status" value="1"/>
</dbReference>
<accession>A0ABP3YEU6</accession>
<feature type="domain" description="TonB C-terminal" evidence="10">
    <location>
        <begin position="152"/>
        <end position="245"/>
    </location>
</feature>
<evidence type="ECO:0000256" key="4">
    <source>
        <dbReference type="ARBA" id="ARBA00022475"/>
    </source>
</evidence>
<keyword evidence="12" id="KW-1185">Reference proteome</keyword>
<evidence type="ECO:0000256" key="2">
    <source>
        <dbReference type="ARBA" id="ARBA00006555"/>
    </source>
</evidence>
<organism evidence="11 12">
    <name type="scientific">Algoriphagus jejuensis</name>
    <dbReference type="NCBI Taxonomy" id="419934"/>
    <lineage>
        <taxon>Bacteria</taxon>
        <taxon>Pseudomonadati</taxon>
        <taxon>Bacteroidota</taxon>
        <taxon>Cytophagia</taxon>
        <taxon>Cytophagales</taxon>
        <taxon>Cyclobacteriaceae</taxon>
        <taxon>Algoriphagus</taxon>
    </lineage>
</organism>
<keyword evidence="4" id="KW-1003">Cell membrane</keyword>